<organism evidence="2 3">
    <name type="scientific">Aspergillus udagawae</name>
    <dbReference type="NCBI Taxonomy" id="91492"/>
    <lineage>
        <taxon>Eukaryota</taxon>
        <taxon>Fungi</taxon>
        <taxon>Dikarya</taxon>
        <taxon>Ascomycota</taxon>
        <taxon>Pezizomycotina</taxon>
        <taxon>Eurotiomycetes</taxon>
        <taxon>Eurotiomycetidae</taxon>
        <taxon>Eurotiales</taxon>
        <taxon>Aspergillaceae</taxon>
        <taxon>Aspergillus</taxon>
        <taxon>Aspergillus subgen. Fumigati</taxon>
    </lineage>
</organism>
<name>A0A8H3RFP3_9EURO</name>
<comment type="caution">
    <text evidence="2">The sequence shown here is derived from an EMBL/GenBank/DDBJ whole genome shotgun (WGS) entry which is preliminary data.</text>
</comment>
<feature type="compositionally biased region" description="Acidic residues" evidence="1">
    <location>
        <begin position="45"/>
        <end position="55"/>
    </location>
</feature>
<evidence type="ECO:0000313" key="3">
    <source>
        <dbReference type="Proteomes" id="UP000465221"/>
    </source>
</evidence>
<gene>
    <name evidence="2" type="ORF">IFM46972_00685</name>
</gene>
<dbReference type="EMBL" id="BLKC01000003">
    <property type="protein sequence ID" value="GFF23467.1"/>
    <property type="molecule type" value="Genomic_DNA"/>
</dbReference>
<dbReference type="Proteomes" id="UP000465221">
    <property type="component" value="Unassembled WGS sequence"/>
</dbReference>
<feature type="region of interest" description="Disordered" evidence="1">
    <location>
        <begin position="36"/>
        <end position="56"/>
    </location>
</feature>
<dbReference type="AlphaFoldDB" id="A0A8H3RFP3"/>
<proteinExistence type="predicted"/>
<sequence>MSPGLQEPQLANQIRYLRSATASECTLTEKLERISLSDAEHESLSSEDEDLDPDEVVISSRAMKDPKLLEENRLDPPGFKDLVTPERYLLKLTSIYRSAILASTR</sequence>
<reference evidence="2 3" key="1">
    <citation type="submission" date="2020-01" db="EMBL/GenBank/DDBJ databases">
        <title>Draft genome sequence of Aspergillus udagawae IFM 46972.</title>
        <authorList>
            <person name="Takahashi H."/>
            <person name="Yaguchi T."/>
        </authorList>
    </citation>
    <scope>NUCLEOTIDE SEQUENCE [LARGE SCALE GENOMIC DNA]</scope>
    <source>
        <strain evidence="2 3">IFM 46972</strain>
    </source>
</reference>
<evidence type="ECO:0000256" key="1">
    <source>
        <dbReference type="SAM" id="MobiDB-lite"/>
    </source>
</evidence>
<evidence type="ECO:0000313" key="2">
    <source>
        <dbReference type="EMBL" id="GFF23467.1"/>
    </source>
</evidence>
<accession>A0A8H3RFP3</accession>
<protein>
    <submittedName>
        <fullName evidence="2">Uncharacterized protein</fullName>
    </submittedName>
</protein>